<accession>A0A4Z1R3I6</accession>
<reference evidence="1 2" key="1">
    <citation type="submission" date="2019-01" db="EMBL/GenBank/DDBJ databases">
        <authorList>
            <person name="Zhang S."/>
        </authorList>
    </citation>
    <scope>NUCLEOTIDE SEQUENCE [LARGE SCALE GENOMIC DNA]</scope>
    <source>
        <strain evidence="1 2">1626</strain>
    </source>
</reference>
<protein>
    <recommendedName>
        <fullName evidence="3">DUF600 family protein</fullName>
    </recommendedName>
</protein>
<dbReference type="SUPFAM" id="SSF160424">
    <property type="entry name" value="BH3703-like"/>
    <property type="match status" value="1"/>
</dbReference>
<sequence>MDNNARIMEIGRLIATDHKVDAAPWDGYALIVVYADGSRKLAGFRYRDGAPPAAATPEATVQLGEQLDALRAGTQVAGKAPWNACVVKIRRDTGRVAVDFDYDTPTQWETSPETLHTVAERARPQ</sequence>
<dbReference type="Proteomes" id="UP000298681">
    <property type="component" value="Unassembled WGS sequence"/>
</dbReference>
<gene>
    <name evidence="1" type="ORF">E4582_13005</name>
</gene>
<evidence type="ECO:0000313" key="2">
    <source>
        <dbReference type="Proteomes" id="UP000298681"/>
    </source>
</evidence>
<evidence type="ECO:0000313" key="1">
    <source>
        <dbReference type="EMBL" id="TKS53105.1"/>
    </source>
</evidence>
<proteinExistence type="predicted"/>
<dbReference type="InterPro" id="IPR036170">
    <property type="entry name" value="YezG-like_sf"/>
</dbReference>
<evidence type="ECO:0008006" key="3">
    <source>
        <dbReference type="Google" id="ProtNLM"/>
    </source>
</evidence>
<dbReference type="EMBL" id="SPUH01000002">
    <property type="protein sequence ID" value="TKS53105.1"/>
    <property type="molecule type" value="Genomic_DNA"/>
</dbReference>
<name>A0A4Z1R3I6_9GAMM</name>
<dbReference type="AlphaFoldDB" id="A0A4Z1R3I6"/>
<organism evidence="1 2">
    <name type="scientific">Luteimonas yindakuii</name>
    <dbReference type="NCBI Taxonomy" id="2565782"/>
    <lineage>
        <taxon>Bacteria</taxon>
        <taxon>Pseudomonadati</taxon>
        <taxon>Pseudomonadota</taxon>
        <taxon>Gammaproteobacteria</taxon>
        <taxon>Lysobacterales</taxon>
        <taxon>Lysobacteraceae</taxon>
        <taxon>Luteimonas</taxon>
    </lineage>
</organism>
<comment type="caution">
    <text evidence="1">The sequence shown here is derived from an EMBL/GenBank/DDBJ whole genome shotgun (WGS) entry which is preliminary data.</text>
</comment>
<keyword evidence="2" id="KW-1185">Reference proteome</keyword>
<dbReference type="RefSeq" id="WP_134675225.1">
    <property type="nucleotide sequence ID" value="NZ_SPUH01000002.1"/>
</dbReference>